<evidence type="ECO:0000256" key="8">
    <source>
        <dbReference type="SAM" id="MobiDB-lite"/>
    </source>
</evidence>
<feature type="domain" description="ABC transporter" evidence="9">
    <location>
        <begin position="2"/>
        <end position="241"/>
    </location>
</feature>
<evidence type="ECO:0000256" key="6">
    <source>
        <dbReference type="ARBA" id="ARBA00022970"/>
    </source>
</evidence>
<keyword evidence="11" id="KW-1185">Reference proteome</keyword>
<dbReference type="InterPro" id="IPR027417">
    <property type="entry name" value="P-loop_NTPase"/>
</dbReference>
<dbReference type="PANTHER" id="PTHR43166">
    <property type="entry name" value="AMINO ACID IMPORT ATP-BINDING PROTEIN"/>
    <property type="match status" value="1"/>
</dbReference>
<keyword evidence="3" id="KW-0547">Nucleotide-binding</keyword>
<keyword evidence="6" id="KW-0029">Amino-acid transport</keyword>
<dbReference type="Proteomes" id="UP001500752">
    <property type="component" value="Unassembled WGS sequence"/>
</dbReference>
<dbReference type="SUPFAM" id="SSF52540">
    <property type="entry name" value="P-loop containing nucleoside triphosphate hydrolases"/>
    <property type="match status" value="1"/>
</dbReference>
<evidence type="ECO:0000256" key="5">
    <source>
        <dbReference type="ARBA" id="ARBA00022967"/>
    </source>
</evidence>
<dbReference type="PROSITE" id="PS50893">
    <property type="entry name" value="ABC_TRANSPORTER_2"/>
    <property type="match status" value="1"/>
</dbReference>
<dbReference type="InterPro" id="IPR003439">
    <property type="entry name" value="ABC_transporter-like_ATP-bd"/>
</dbReference>
<keyword evidence="5" id="KW-1278">Translocase</keyword>
<keyword evidence="7" id="KW-0472">Membrane</keyword>
<dbReference type="PROSITE" id="PS00211">
    <property type="entry name" value="ABC_TRANSPORTER_1"/>
    <property type="match status" value="1"/>
</dbReference>
<evidence type="ECO:0000256" key="3">
    <source>
        <dbReference type="ARBA" id="ARBA00022741"/>
    </source>
</evidence>
<dbReference type="GO" id="GO:0005524">
    <property type="term" value="F:ATP binding"/>
    <property type="evidence" value="ECO:0007669"/>
    <property type="project" value="UniProtKB-KW"/>
</dbReference>
<name>A0ABP7CT46_9MICC</name>
<keyword evidence="4 10" id="KW-0067">ATP-binding</keyword>
<accession>A0ABP7CT46</accession>
<gene>
    <name evidence="10" type="ORF">GCM10023081_33960</name>
</gene>
<sequence length="357" mass="37900">MISLKQLTKVYGRGPDAVTVLDHLDVDVASGEILAVVGPSGAGKSTLAQCINLLERPTSGQVIVNGEDLSGLPEHRLRVARRRIGTVFQSASLLSRRTAAENVALPLEYLGVTPAETKARVAELLERVGLSHRANHYPFELSGGQRQRVGIARALALRPSVLLSDEATSGLDPETTRSVVSLLRQLRDDLDLAVVFITHEMDTVLHVADSAARLDRGRIIEQGRLVDLLTDHDSALGRALQPQLSPAEPGTGSRAWYVTYDSRTVPADWLQRVSADLGEPAALLAATIQNIDGTSTGNATVGLAAADAARVETAFARHGLRAALRPDATTADGPSAPEAPAPDDTPNTTPKEAALWV</sequence>
<dbReference type="EMBL" id="BAABEO010000023">
    <property type="protein sequence ID" value="GAA3693821.1"/>
    <property type="molecule type" value="Genomic_DNA"/>
</dbReference>
<dbReference type="SMART" id="SM00382">
    <property type="entry name" value="AAA"/>
    <property type="match status" value="1"/>
</dbReference>
<evidence type="ECO:0000259" key="9">
    <source>
        <dbReference type="PROSITE" id="PS50893"/>
    </source>
</evidence>
<evidence type="ECO:0000256" key="7">
    <source>
        <dbReference type="ARBA" id="ARBA00023136"/>
    </source>
</evidence>
<dbReference type="RefSeq" id="WP_345152622.1">
    <property type="nucleotide sequence ID" value="NZ_BAABEO010000023.1"/>
</dbReference>
<proteinExistence type="predicted"/>
<keyword evidence="2" id="KW-1003">Cell membrane</keyword>
<evidence type="ECO:0000313" key="11">
    <source>
        <dbReference type="Proteomes" id="UP001500752"/>
    </source>
</evidence>
<dbReference type="InterPro" id="IPR003593">
    <property type="entry name" value="AAA+_ATPase"/>
</dbReference>
<comment type="caution">
    <text evidence="10">The sequence shown here is derived from an EMBL/GenBank/DDBJ whole genome shotgun (WGS) entry which is preliminary data.</text>
</comment>
<evidence type="ECO:0000256" key="2">
    <source>
        <dbReference type="ARBA" id="ARBA00022475"/>
    </source>
</evidence>
<dbReference type="InterPro" id="IPR050086">
    <property type="entry name" value="MetN_ABC_transporter-like"/>
</dbReference>
<evidence type="ECO:0000313" key="10">
    <source>
        <dbReference type="EMBL" id="GAA3693821.1"/>
    </source>
</evidence>
<evidence type="ECO:0000256" key="4">
    <source>
        <dbReference type="ARBA" id="ARBA00022840"/>
    </source>
</evidence>
<dbReference type="Gene3D" id="3.40.50.300">
    <property type="entry name" value="P-loop containing nucleotide triphosphate hydrolases"/>
    <property type="match status" value="1"/>
</dbReference>
<feature type="compositionally biased region" description="Low complexity" evidence="8">
    <location>
        <begin position="331"/>
        <end position="350"/>
    </location>
</feature>
<dbReference type="InterPro" id="IPR017871">
    <property type="entry name" value="ABC_transporter-like_CS"/>
</dbReference>
<feature type="region of interest" description="Disordered" evidence="8">
    <location>
        <begin position="325"/>
        <end position="357"/>
    </location>
</feature>
<reference evidence="11" key="1">
    <citation type="journal article" date="2019" name="Int. J. Syst. Evol. Microbiol.">
        <title>The Global Catalogue of Microorganisms (GCM) 10K type strain sequencing project: providing services to taxonomists for standard genome sequencing and annotation.</title>
        <authorList>
            <consortium name="The Broad Institute Genomics Platform"/>
            <consortium name="The Broad Institute Genome Sequencing Center for Infectious Disease"/>
            <person name="Wu L."/>
            <person name="Ma J."/>
        </authorList>
    </citation>
    <scope>NUCLEOTIDE SEQUENCE [LARGE SCALE GENOMIC DNA]</scope>
    <source>
        <strain evidence="11">JCM 30742</strain>
    </source>
</reference>
<organism evidence="10 11">
    <name type="scientific">Arthrobacter ginkgonis</name>
    <dbReference type="NCBI Taxonomy" id="1630594"/>
    <lineage>
        <taxon>Bacteria</taxon>
        <taxon>Bacillati</taxon>
        <taxon>Actinomycetota</taxon>
        <taxon>Actinomycetes</taxon>
        <taxon>Micrococcales</taxon>
        <taxon>Micrococcaceae</taxon>
        <taxon>Arthrobacter</taxon>
    </lineage>
</organism>
<dbReference type="Pfam" id="PF00005">
    <property type="entry name" value="ABC_tran"/>
    <property type="match status" value="1"/>
</dbReference>
<protein>
    <submittedName>
        <fullName evidence="10">ATP-binding cassette domain-containing protein</fullName>
    </submittedName>
</protein>
<dbReference type="PANTHER" id="PTHR43166:SF30">
    <property type="entry name" value="METHIONINE IMPORT ATP-BINDING PROTEIN METN"/>
    <property type="match status" value="1"/>
</dbReference>
<keyword evidence="1" id="KW-0813">Transport</keyword>
<evidence type="ECO:0000256" key="1">
    <source>
        <dbReference type="ARBA" id="ARBA00022448"/>
    </source>
</evidence>